<dbReference type="RefSeq" id="XP_025491092.1">
    <property type="nucleotide sequence ID" value="XM_025629729.1"/>
</dbReference>
<evidence type="ECO:0000313" key="2">
    <source>
        <dbReference type="Proteomes" id="UP000248340"/>
    </source>
</evidence>
<gene>
    <name evidence="1" type="ORF">BO82DRAFT_100814</name>
</gene>
<accession>A0A319DNH3</accession>
<dbReference type="AlphaFoldDB" id="A0A319DNH3"/>
<keyword evidence="2" id="KW-1185">Reference proteome</keyword>
<proteinExistence type="predicted"/>
<protein>
    <submittedName>
        <fullName evidence="1">Uncharacterized protein</fullName>
    </submittedName>
</protein>
<organism evidence="1 2">
    <name type="scientific">Aspergillus uvarum CBS 121591</name>
    <dbReference type="NCBI Taxonomy" id="1448315"/>
    <lineage>
        <taxon>Eukaryota</taxon>
        <taxon>Fungi</taxon>
        <taxon>Dikarya</taxon>
        <taxon>Ascomycota</taxon>
        <taxon>Pezizomycotina</taxon>
        <taxon>Eurotiomycetes</taxon>
        <taxon>Eurotiomycetidae</taxon>
        <taxon>Eurotiales</taxon>
        <taxon>Aspergillaceae</taxon>
        <taxon>Aspergillus</taxon>
        <taxon>Aspergillus subgen. Circumdati</taxon>
    </lineage>
</organism>
<dbReference type="Proteomes" id="UP000248340">
    <property type="component" value="Unassembled WGS sequence"/>
</dbReference>
<name>A0A319DNH3_9EURO</name>
<evidence type="ECO:0000313" key="1">
    <source>
        <dbReference type="EMBL" id="PYH80892.1"/>
    </source>
</evidence>
<dbReference type="GeneID" id="37132470"/>
<reference evidence="1 2" key="1">
    <citation type="submission" date="2016-12" db="EMBL/GenBank/DDBJ databases">
        <title>The genomes of Aspergillus section Nigri reveals drivers in fungal speciation.</title>
        <authorList>
            <consortium name="DOE Joint Genome Institute"/>
            <person name="Vesth T.C."/>
            <person name="Nybo J."/>
            <person name="Theobald S."/>
            <person name="Brandl J."/>
            <person name="Frisvad J.C."/>
            <person name="Nielsen K.F."/>
            <person name="Lyhne E.K."/>
            <person name="Kogle M.E."/>
            <person name="Kuo A."/>
            <person name="Riley R."/>
            <person name="Clum A."/>
            <person name="Nolan M."/>
            <person name="Lipzen A."/>
            <person name="Salamov A."/>
            <person name="Henrissat B."/>
            <person name="Wiebenga A."/>
            <person name="De Vries R.P."/>
            <person name="Grigoriev I.V."/>
            <person name="Mortensen U.H."/>
            <person name="Andersen M.R."/>
            <person name="Baker S.E."/>
        </authorList>
    </citation>
    <scope>NUCLEOTIDE SEQUENCE [LARGE SCALE GENOMIC DNA]</scope>
    <source>
        <strain evidence="1 2">CBS 121591</strain>
    </source>
</reference>
<dbReference type="EMBL" id="KZ821706">
    <property type="protein sequence ID" value="PYH80892.1"/>
    <property type="molecule type" value="Genomic_DNA"/>
</dbReference>
<dbReference type="VEuPathDB" id="FungiDB:BO82DRAFT_100814"/>
<sequence length="91" mass="9900">MGFITIPPFAFSPLLSSGPDALFTLSAPRPPYTRIPVPLASSHLIFLSLSLLPLLPPFLPLVTLSTKNIPSYYRTNFLAMGLANLPFPFAL</sequence>